<dbReference type="GO" id="GO:0008270">
    <property type="term" value="F:zinc ion binding"/>
    <property type="evidence" value="ECO:0007669"/>
    <property type="project" value="UniProtKB-KW"/>
</dbReference>
<feature type="region of interest" description="Disordered" evidence="2">
    <location>
        <begin position="716"/>
        <end position="792"/>
    </location>
</feature>
<feature type="zinc finger region" description="C3H1-type" evidence="1">
    <location>
        <begin position="565"/>
        <end position="595"/>
    </location>
</feature>
<feature type="region of interest" description="Disordered" evidence="2">
    <location>
        <begin position="321"/>
        <end position="368"/>
    </location>
</feature>
<proteinExistence type="predicted"/>
<dbReference type="STRING" id="1460663.A0A177C4S1"/>
<feature type="domain" description="C3H1-type" evidence="3">
    <location>
        <begin position="445"/>
        <end position="474"/>
    </location>
</feature>
<evidence type="ECO:0000256" key="1">
    <source>
        <dbReference type="PROSITE-ProRule" id="PRU00723"/>
    </source>
</evidence>
<feature type="domain" description="C3H1-type" evidence="3">
    <location>
        <begin position="505"/>
        <end position="535"/>
    </location>
</feature>
<keyword evidence="1" id="KW-0479">Metal-binding</keyword>
<feature type="compositionally biased region" description="Basic and acidic residues" evidence="2">
    <location>
        <begin position="293"/>
        <end position="302"/>
    </location>
</feature>
<feature type="zinc finger region" description="C3H1-type" evidence="1">
    <location>
        <begin position="445"/>
        <end position="474"/>
    </location>
</feature>
<dbReference type="InterPro" id="IPR000571">
    <property type="entry name" value="Znf_CCCH"/>
</dbReference>
<sequence length="1212" mass="136336">MKKSALEVSRESAAFTSDIGSSLDDSEASSHDADSVFDVDDIIAQRTHEEGNQDVVQYLTKFTDYPLHRQVMASASEWLYSSFCGSGLLDTWNAKRRDLGEAEIERISEKNTAKFEAAVKKADTQQRKRRQKRRQLGQNVARGNKKSLKQKEEAKTAAFSPLDHSAPAKSKAKQAVSSERKSRAVVDSEEEYEFVPKTTSSDENVSIATSSDSSDNMPLVRRSARSRSGRTALGAHAKMPSKPSSPPQRRKYIPEASFPVDEPSPSAASPLVPVRGRSVPKGPRDPGPIKIVNEPRHPQRKAWDTQGKHFGTLHYRSVAEKRGRDEGTPDINDLQFVNGRPAGISTKPADTTSEAPSHNDPYGRREPGQRRLMEVETEDETHSPTIAVALQSYEEGKIPMTCYDWKHTTCIHGAEGCHFLHREHGPDGKLLPVTNWKGNIPPKYRKQPETCWTWFCEGTCRHSDADCMYAHKNTGQLRQKPIDAHIECGSTKAREVAREIGGEPKYPNITCVHWLMDTKGCAKRYSQCDFAHRNTGMLGNIFGEPFKPIDPNLKPANAGAFPKFYDPPQTCFYWLRGFSGCDNSAQNCKFAHENTGYLAHNTQGMLKIDPNETPRFDPVLQGLSVPTGPVSTGVPARDIPSHMKTCFFWNIGRCKETEENCKFVHRYTGIVAHPPRNWVFPPGYQPGFRHNPVPAPHVDSFDSMEVDETVGELAHETVTQNLDTRTDGSRTSRHADAHAEDSRLLSPQENRSDVESAGKSYVVKHNHEKKTIQQENGNTKKSNDQPSGVKRMAEKAMPVDPVSASQALYSKHQIEKAMLLDLDEMLRCNGDQHEDVLAGPNALILYDPELYKEQSLLLERWLALNYLKVFSARRMGFDAAWNGFREVVLDGGSGIIIAPPDFEDYASLPGFGDVLRSPVRLWSLGHQPVADYNIWDPETLEERPYDRFAVFPHGGIIYITDDVFMKEPQLALTIFEHFFAKIEAGRNVDSDVVPGMYINDGILLWRIGVRPELMKWIGDICMNHQAEIEGGDPAYISLEKLYILLHDSGHCETDGHFNPPADNRRLDFFPVISMRQDLAEAVGLYYEAREHSQHEADTDMTHHYSGLVVMERRNYRHYFVVHTNPEMVDWKETITNIDEVITPEKCIEYFEQEPKGSKFDNYEWSYPAKRTGSGTIPSSDDPIQIDQPNQPVRNSQCGDCGFNSAQCPCGYV</sequence>
<dbReference type="AlphaFoldDB" id="A0A177C4S1"/>
<feature type="domain" description="C3H1-type" evidence="3">
    <location>
        <begin position="565"/>
        <end position="595"/>
    </location>
</feature>
<feature type="compositionally biased region" description="Polar residues" evidence="2">
    <location>
        <begin position="197"/>
        <end position="216"/>
    </location>
</feature>
<dbReference type="EMBL" id="KV441557">
    <property type="protein sequence ID" value="OAG01727.1"/>
    <property type="molecule type" value="Genomic_DNA"/>
</dbReference>
<feature type="zinc finger region" description="C3H1-type" evidence="1">
    <location>
        <begin position="505"/>
        <end position="535"/>
    </location>
</feature>
<keyword evidence="1" id="KW-0862">Zinc</keyword>
<dbReference type="PROSITE" id="PS50103">
    <property type="entry name" value="ZF_C3H1"/>
    <property type="match status" value="4"/>
</dbReference>
<feature type="compositionally biased region" description="Polar residues" evidence="2">
    <location>
        <begin position="773"/>
        <end position="786"/>
    </location>
</feature>
<feature type="domain" description="C3H1-type" evidence="3">
    <location>
        <begin position="640"/>
        <end position="668"/>
    </location>
</feature>
<dbReference type="InParanoid" id="A0A177C4S1"/>
<feature type="zinc finger region" description="C3H1-type" evidence="1">
    <location>
        <begin position="640"/>
        <end position="668"/>
    </location>
</feature>
<evidence type="ECO:0000259" key="3">
    <source>
        <dbReference type="PROSITE" id="PS50103"/>
    </source>
</evidence>
<dbReference type="RefSeq" id="XP_018032092.1">
    <property type="nucleotide sequence ID" value="XM_018182185.1"/>
</dbReference>
<protein>
    <recommendedName>
        <fullName evidence="3">C3H1-type domain-containing protein</fullName>
    </recommendedName>
</protein>
<keyword evidence="5" id="KW-1185">Reference proteome</keyword>
<feature type="region of interest" description="Disordered" evidence="2">
    <location>
        <begin position="1"/>
        <end position="32"/>
    </location>
</feature>
<dbReference type="GeneID" id="28765671"/>
<dbReference type="Gene3D" id="3.30.1370.210">
    <property type="match status" value="1"/>
</dbReference>
<evidence type="ECO:0000256" key="2">
    <source>
        <dbReference type="SAM" id="MobiDB-lite"/>
    </source>
</evidence>
<dbReference type="OrthoDB" id="1918685at2759"/>
<keyword evidence="1" id="KW-0863">Zinc-finger</keyword>
<reference evidence="4 5" key="1">
    <citation type="submission" date="2016-05" db="EMBL/GenBank/DDBJ databases">
        <title>Comparative analysis of secretome profiles of manganese(II)-oxidizing ascomycete fungi.</title>
        <authorList>
            <consortium name="DOE Joint Genome Institute"/>
            <person name="Zeiner C.A."/>
            <person name="Purvine S.O."/>
            <person name="Zink E.M."/>
            <person name="Wu S."/>
            <person name="Pasa-Tolic L."/>
            <person name="Chaput D.L."/>
            <person name="Haridas S."/>
            <person name="Grigoriev I.V."/>
            <person name="Santelli C.M."/>
            <person name="Hansel C.M."/>
        </authorList>
    </citation>
    <scope>NUCLEOTIDE SEQUENCE [LARGE SCALE GENOMIC DNA]</scope>
    <source>
        <strain evidence="4 5">AP3s5-JAC2a</strain>
    </source>
</reference>
<feature type="region of interest" description="Disordered" evidence="2">
    <location>
        <begin position="119"/>
        <end position="302"/>
    </location>
</feature>
<accession>A0A177C4S1</accession>
<gene>
    <name evidence="4" type="ORF">CC84DRAFT_1208805</name>
</gene>
<name>A0A177C4S1_9PLEO</name>
<feature type="compositionally biased region" description="Basic and acidic residues" evidence="2">
    <location>
        <begin position="1"/>
        <end position="10"/>
    </location>
</feature>
<dbReference type="Proteomes" id="UP000077069">
    <property type="component" value="Unassembled WGS sequence"/>
</dbReference>
<evidence type="ECO:0000313" key="5">
    <source>
        <dbReference type="Proteomes" id="UP000077069"/>
    </source>
</evidence>
<feature type="compositionally biased region" description="Basic and acidic residues" evidence="2">
    <location>
        <begin position="724"/>
        <end position="743"/>
    </location>
</feature>
<organism evidence="4 5">
    <name type="scientific">Paraphaeosphaeria sporulosa</name>
    <dbReference type="NCBI Taxonomy" id="1460663"/>
    <lineage>
        <taxon>Eukaryota</taxon>
        <taxon>Fungi</taxon>
        <taxon>Dikarya</taxon>
        <taxon>Ascomycota</taxon>
        <taxon>Pezizomycotina</taxon>
        <taxon>Dothideomycetes</taxon>
        <taxon>Pleosporomycetidae</taxon>
        <taxon>Pleosporales</taxon>
        <taxon>Massarineae</taxon>
        <taxon>Didymosphaeriaceae</taxon>
        <taxon>Paraphaeosphaeria</taxon>
    </lineage>
</organism>
<dbReference type="SMART" id="SM00356">
    <property type="entry name" value="ZnF_C3H1"/>
    <property type="match status" value="5"/>
</dbReference>
<evidence type="ECO:0000313" key="4">
    <source>
        <dbReference type="EMBL" id="OAG01727.1"/>
    </source>
</evidence>